<feature type="compositionally biased region" description="Pro residues" evidence="1">
    <location>
        <begin position="25"/>
        <end position="34"/>
    </location>
</feature>
<evidence type="ECO:0000313" key="3">
    <source>
        <dbReference type="Proteomes" id="UP000467006"/>
    </source>
</evidence>
<dbReference type="KEGG" id="mdu:MDUV_17860"/>
<evidence type="ECO:0000256" key="1">
    <source>
        <dbReference type="SAM" id="MobiDB-lite"/>
    </source>
</evidence>
<reference evidence="2 3" key="1">
    <citation type="journal article" date="2019" name="Emerg. Microbes Infect.">
        <title>Comprehensive subspecies identification of 175 nontuberculous mycobacteria species based on 7547 genomic profiles.</title>
        <authorList>
            <person name="Matsumoto Y."/>
            <person name="Kinjo T."/>
            <person name="Motooka D."/>
            <person name="Nabeya D."/>
            <person name="Jung N."/>
            <person name="Uechi K."/>
            <person name="Horii T."/>
            <person name="Iida T."/>
            <person name="Fujita J."/>
            <person name="Nakamura S."/>
        </authorList>
    </citation>
    <scope>NUCLEOTIDE SEQUENCE [LARGE SCALE GENOMIC DNA]</scope>
    <source>
        <strain evidence="2 3">JCM 6396</strain>
    </source>
</reference>
<evidence type="ECO:0000313" key="2">
    <source>
        <dbReference type="EMBL" id="BBX16926.1"/>
    </source>
</evidence>
<organism evidence="2 3">
    <name type="scientific">Mycolicibacterium duvalii</name>
    <dbReference type="NCBI Taxonomy" id="39688"/>
    <lineage>
        <taxon>Bacteria</taxon>
        <taxon>Bacillati</taxon>
        <taxon>Actinomycetota</taxon>
        <taxon>Actinomycetes</taxon>
        <taxon>Mycobacteriales</taxon>
        <taxon>Mycobacteriaceae</taxon>
        <taxon>Mycolicibacterium</taxon>
    </lineage>
</organism>
<gene>
    <name evidence="2" type="ORF">MDUV_17860</name>
</gene>
<dbReference type="AlphaFoldDB" id="A0A7I7JYF6"/>
<proteinExistence type="predicted"/>
<dbReference type="EMBL" id="AP022563">
    <property type="protein sequence ID" value="BBX16926.1"/>
    <property type="molecule type" value="Genomic_DNA"/>
</dbReference>
<accession>A0A7I7JYF6</accession>
<protein>
    <submittedName>
        <fullName evidence="2">Uncharacterized protein</fullName>
    </submittedName>
</protein>
<sequence>MADLLTPPGALRAVQDTASSVVSALPPPPAPAPGAPGAAAVGVPAPPDPVTPLVATGISNLVAPPPVNVPSIPGIGVPLPNEVPMPTDFLCSDWSAKRGDSAGAPIANTEIPRALITGTAPAGRDRWGNE</sequence>
<feature type="region of interest" description="Disordered" evidence="1">
    <location>
        <begin position="101"/>
        <end position="130"/>
    </location>
</feature>
<keyword evidence="3" id="KW-1185">Reference proteome</keyword>
<feature type="region of interest" description="Disordered" evidence="1">
    <location>
        <begin position="15"/>
        <end position="44"/>
    </location>
</feature>
<dbReference type="Proteomes" id="UP000467006">
    <property type="component" value="Chromosome"/>
</dbReference>
<name>A0A7I7JYF6_9MYCO</name>